<dbReference type="SUPFAM" id="SSF143081">
    <property type="entry name" value="BB1717-like"/>
    <property type="match status" value="1"/>
</dbReference>
<evidence type="ECO:0000256" key="5">
    <source>
        <dbReference type="ARBA" id="ARBA00023124"/>
    </source>
</evidence>
<dbReference type="PANTHER" id="PTHR13604:SF0">
    <property type="entry name" value="ABASIC SITE PROCESSING PROTEIN HMCES"/>
    <property type="match status" value="1"/>
</dbReference>
<evidence type="ECO:0000256" key="1">
    <source>
        <dbReference type="ARBA" id="ARBA00008136"/>
    </source>
</evidence>
<dbReference type="EMBL" id="CP008944">
    <property type="protein sequence ID" value="AIG63791.1"/>
    <property type="molecule type" value="Genomic_DNA"/>
</dbReference>
<dbReference type="EC" id="3.4.-.-" evidence="8"/>
<keyword evidence="4 8" id="KW-0378">Hydrolase</keyword>
<organism evidence="9 10">
    <name type="scientific">Corynebacterium atypicum</name>
    <dbReference type="NCBI Taxonomy" id="191610"/>
    <lineage>
        <taxon>Bacteria</taxon>
        <taxon>Bacillati</taxon>
        <taxon>Actinomycetota</taxon>
        <taxon>Actinomycetes</taxon>
        <taxon>Mycobacteriales</taxon>
        <taxon>Corynebacteriaceae</taxon>
        <taxon>Corynebacterium</taxon>
    </lineage>
</organism>
<evidence type="ECO:0000313" key="9">
    <source>
        <dbReference type="EMBL" id="AIG63791.1"/>
    </source>
</evidence>
<evidence type="ECO:0000256" key="6">
    <source>
        <dbReference type="ARBA" id="ARBA00023125"/>
    </source>
</evidence>
<dbReference type="Proteomes" id="UP000028504">
    <property type="component" value="Chromosome"/>
</dbReference>
<keyword evidence="7" id="KW-0456">Lyase</keyword>
<dbReference type="RefSeq" id="WP_038604699.1">
    <property type="nucleotide sequence ID" value="NZ_CP008944.1"/>
</dbReference>
<evidence type="ECO:0000256" key="2">
    <source>
        <dbReference type="ARBA" id="ARBA00022670"/>
    </source>
</evidence>
<dbReference type="Gene3D" id="3.90.1680.10">
    <property type="entry name" value="SOS response associated peptidase-like"/>
    <property type="match status" value="1"/>
</dbReference>
<dbReference type="Pfam" id="PF02586">
    <property type="entry name" value="SRAP"/>
    <property type="match status" value="1"/>
</dbReference>
<accession>A0ABN4DBQ4</accession>
<keyword evidence="5" id="KW-0190">Covalent protein-DNA linkage</keyword>
<evidence type="ECO:0000256" key="7">
    <source>
        <dbReference type="ARBA" id="ARBA00023239"/>
    </source>
</evidence>
<evidence type="ECO:0000313" key="10">
    <source>
        <dbReference type="Proteomes" id="UP000028504"/>
    </source>
</evidence>
<keyword evidence="6" id="KW-0238">DNA-binding</keyword>
<dbReference type="PANTHER" id="PTHR13604">
    <property type="entry name" value="DC12-RELATED"/>
    <property type="match status" value="1"/>
</dbReference>
<keyword evidence="3" id="KW-0227">DNA damage</keyword>
<proteinExistence type="inferred from homology"/>
<protein>
    <recommendedName>
        <fullName evidence="8">Abasic site processing protein</fullName>
        <ecNumber evidence="8">3.4.-.-</ecNumber>
    </recommendedName>
</protein>
<evidence type="ECO:0000256" key="4">
    <source>
        <dbReference type="ARBA" id="ARBA00022801"/>
    </source>
</evidence>
<name>A0ABN4DBQ4_9CORY</name>
<evidence type="ECO:0000256" key="3">
    <source>
        <dbReference type="ARBA" id="ARBA00022763"/>
    </source>
</evidence>
<keyword evidence="10" id="KW-1185">Reference proteome</keyword>
<sequence length="232" mass="24840">MCGRLVLFTTDEALLNATGELPGVGAVRAPHATPPARYNLPPTAMVATVRLGPNTTGENPAPHPARLEALLEPARWGLIPQWKKDDSGPVLFNARGETVADKPSFRAAFASRRCVAPMDGYFEWRAKQPYFVHRDDGALLWAAGLWETGLDVLSTTIVTTAARAPIDWLHDRMPVLLTPHAAVNWCTGSAADASALALNGEAETVSHLVTTPVGREVGNVKNDAPELLTPLA</sequence>
<keyword evidence="2 8" id="KW-0645">Protease</keyword>
<evidence type="ECO:0000256" key="8">
    <source>
        <dbReference type="RuleBase" id="RU364100"/>
    </source>
</evidence>
<dbReference type="InterPro" id="IPR003738">
    <property type="entry name" value="SRAP"/>
</dbReference>
<reference evidence="9 10" key="1">
    <citation type="submission" date="2014-07" db="EMBL/GenBank/DDBJ databases">
        <title>Complete genome sequence of Corynebacterium atypicum DSM 44849: identifiction of the mycolic acid biosynthesis genes.</title>
        <authorList>
            <person name="Tippelt A."/>
            <person name="Mollmann S."/>
            <person name="Albersmeier A."/>
            <person name="Jaenicke S."/>
            <person name="Ruckert C."/>
            <person name="Tauch A."/>
        </authorList>
    </citation>
    <scope>NUCLEOTIDE SEQUENCE [LARGE SCALE GENOMIC DNA]</scope>
    <source>
        <strain evidence="9 10">R2070</strain>
    </source>
</reference>
<gene>
    <name evidence="9" type="ORF">CATYP_02815</name>
</gene>
<comment type="similarity">
    <text evidence="1 8">Belongs to the SOS response-associated peptidase family.</text>
</comment>
<dbReference type="InterPro" id="IPR036590">
    <property type="entry name" value="SRAP-like"/>
</dbReference>